<dbReference type="PANTHER" id="PTHR23011:SF32">
    <property type="entry name" value="CYCLIC NUCLEOTIDE-BINDING DOMAIN-CONTAINING PROTEIN 1"/>
    <property type="match status" value="1"/>
</dbReference>
<dbReference type="InterPro" id="IPR018490">
    <property type="entry name" value="cNMP-bd_dom_sf"/>
</dbReference>
<dbReference type="AlphaFoldDB" id="A0ABD1JHB7"/>
<dbReference type="Pfam" id="PF00027">
    <property type="entry name" value="cNMP_binding"/>
    <property type="match status" value="1"/>
</dbReference>
<accession>A0ABD1JHB7</accession>
<dbReference type="Gene3D" id="2.60.120.10">
    <property type="entry name" value="Jelly Rolls"/>
    <property type="match status" value="2"/>
</dbReference>
<comment type="caution">
    <text evidence="3">The sequence shown here is derived from an EMBL/GenBank/DDBJ whole genome shotgun (WGS) entry which is preliminary data.</text>
</comment>
<keyword evidence="4" id="KW-1185">Reference proteome</keyword>
<feature type="compositionally biased region" description="Basic and acidic residues" evidence="1">
    <location>
        <begin position="19"/>
        <end position="41"/>
    </location>
</feature>
<dbReference type="SUPFAM" id="SSF51206">
    <property type="entry name" value="cAMP-binding domain-like"/>
    <property type="match status" value="2"/>
</dbReference>
<name>A0ABD1JHB7_9TELE</name>
<dbReference type="InterPro" id="IPR000595">
    <property type="entry name" value="cNMP-bd_dom"/>
</dbReference>
<dbReference type="CDD" id="cd00038">
    <property type="entry name" value="CAP_ED"/>
    <property type="match status" value="2"/>
</dbReference>
<feature type="domain" description="Cyclic nucleotide-binding" evidence="2">
    <location>
        <begin position="211"/>
        <end position="322"/>
    </location>
</feature>
<evidence type="ECO:0000259" key="2">
    <source>
        <dbReference type="PROSITE" id="PS50042"/>
    </source>
</evidence>
<dbReference type="PROSITE" id="PS50042">
    <property type="entry name" value="CNMP_BINDING_3"/>
    <property type="match status" value="2"/>
</dbReference>
<organism evidence="3 4">
    <name type="scientific">Coilia grayii</name>
    <name type="common">Gray's grenadier anchovy</name>
    <dbReference type="NCBI Taxonomy" id="363190"/>
    <lineage>
        <taxon>Eukaryota</taxon>
        <taxon>Metazoa</taxon>
        <taxon>Chordata</taxon>
        <taxon>Craniata</taxon>
        <taxon>Vertebrata</taxon>
        <taxon>Euteleostomi</taxon>
        <taxon>Actinopterygii</taxon>
        <taxon>Neopterygii</taxon>
        <taxon>Teleostei</taxon>
        <taxon>Clupei</taxon>
        <taxon>Clupeiformes</taxon>
        <taxon>Clupeoidei</taxon>
        <taxon>Engraulidae</taxon>
        <taxon>Coilinae</taxon>
        <taxon>Coilia</taxon>
    </lineage>
</organism>
<dbReference type="EMBL" id="JBHFQA010000016">
    <property type="protein sequence ID" value="KAL2085740.1"/>
    <property type="molecule type" value="Genomic_DNA"/>
</dbReference>
<feature type="domain" description="Cyclic nucleotide-binding" evidence="2">
    <location>
        <begin position="90"/>
        <end position="190"/>
    </location>
</feature>
<proteinExistence type="predicted"/>
<evidence type="ECO:0000256" key="1">
    <source>
        <dbReference type="SAM" id="MobiDB-lite"/>
    </source>
</evidence>
<dbReference type="PANTHER" id="PTHR23011">
    <property type="entry name" value="CYCLIC NUCLEOTIDE-BINDING DOMAIN CONTAINING PROTEIN"/>
    <property type="match status" value="1"/>
</dbReference>
<dbReference type="Proteomes" id="UP001591681">
    <property type="component" value="Unassembled WGS sequence"/>
</dbReference>
<protein>
    <recommendedName>
        <fullName evidence="2">Cyclic nucleotide-binding domain-containing protein</fullName>
    </recommendedName>
</protein>
<feature type="region of interest" description="Disordered" evidence="1">
    <location>
        <begin position="15"/>
        <end position="55"/>
    </location>
</feature>
<evidence type="ECO:0000313" key="3">
    <source>
        <dbReference type="EMBL" id="KAL2085740.1"/>
    </source>
</evidence>
<gene>
    <name evidence="3" type="ORF">ACEWY4_019060</name>
</gene>
<dbReference type="SMART" id="SM00100">
    <property type="entry name" value="cNMP"/>
    <property type="match status" value="2"/>
</dbReference>
<evidence type="ECO:0000313" key="4">
    <source>
        <dbReference type="Proteomes" id="UP001591681"/>
    </source>
</evidence>
<reference evidence="3 4" key="1">
    <citation type="submission" date="2024-09" db="EMBL/GenBank/DDBJ databases">
        <title>A chromosome-level genome assembly of Gray's grenadier anchovy, Coilia grayii.</title>
        <authorList>
            <person name="Fu Z."/>
        </authorList>
    </citation>
    <scope>NUCLEOTIDE SEQUENCE [LARGE SCALE GENOMIC DNA]</scope>
    <source>
        <strain evidence="3">G4</strain>
        <tissue evidence="3">Muscle</tissue>
    </source>
</reference>
<dbReference type="InterPro" id="IPR014710">
    <property type="entry name" value="RmlC-like_jellyroll"/>
</dbReference>
<sequence length="392" mass="44206">MSSYKQIFIRTPKPLPRISWHEDKRVPEREKQGETSEEKPSGARPKLTTSRPSHDPIISQMIKAAKKYPVERSPSEIQLMMSALKLFPILMDQIDPPELRYISRMVMIESWERGHTIFAQGGFYIVVRGSVRPCDDDSSTEETKPKIGVGGSFGALEASEESSNSEVIRCVLTLEPCEILKIPHSGYAKVRKDLQGQTFALKETLVQRCTFYQDWPRLSVQKVANLIQMKNFPANHVLVKEGRVCALVAFIHKGECNILQDIGTVMKLSKRGCINSVVVGQLGPFESFGEVSILTDQPSPCTVVTQTPVQAGVITPEKLQELDSITRSLMRQSAKPTCGKLSEEEISKQYMCQERQKEWEHVKKKVLSDSLFYNGIQPGVGKWTINRSKKMH</sequence>